<organism evidence="1 2">
    <name type="scientific">Rhizopogon vinicolor AM-OR11-026</name>
    <dbReference type="NCBI Taxonomy" id="1314800"/>
    <lineage>
        <taxon>Eukaryota</taxon>
        <taxon>Fungi</taxon>
        <taxon>Dikarya</taxon>
        <taxon>Basidiomycota</taxon>
        <taxon>Agaricomycotina</taxon>
        <taxon>Agaricomycetes</taxon>
        <taxon>Agaricomycetidae</taxon>
        <taxon>Boletales</taxon>
        <taxon>Suillineae</taxon>
        <taxon>Rhizopogonaceae</taxon>
        <taxon>Rhizopogon</taxon>
    </lineage>
</organism>
<sequence>MENGERTSAERVQYDGGFCRHRTLIDSDLIDDDYVDIIESAGPSTPALDAQPAIVSARPGRRLRMPARYVDYLPVTVPHIRTPPHK</sequence>
<keyword evidence="2" id="KW-1185">Reference proteome</keyword>
<dbReference type="EMBL" id="KV450041">
    <property type="protein sequence ID" value="OAX30711.1"/>
    <property type="molecule type" value="Genomic_DNA"/>
</dbReference>
<dbReference type="AlphaFoldDB" id="A0A1B7MDN2"/>
<accession>A0A1B7MDN2</accession>
<proteinExistence type="predicted"/>
<name>A0A1B7MDN2_9AGAM</name>
<dbReference type="InParanoid" id="A0A1B7MDN2"/>
<reference evidence="1 2" key="1">
    <citation type="submission" date="2016-06" db="EMBL/GenBank/DDBJ databases">
        <title>Comparative genomics of the ectomycorrhizal sister species Rhizopogon vinicolor and Rhizopogon vesiculosus (Basidiomycota: Boletales) reveals a divergence of the mating type B locus.</title>
        <authorList>
            <consortium name="DOE Joint Genome Institute"/>
            <person name="Mujic A.B."/>
            <person name="Kuo A."/>
            <person name="Tritt A."/>
            <person name="Lipzen A."/>
            <person name="Chen C."/>
            <person name="Johnson J."/>
            <person name="Sharma A."/>
            <person name="Barry K."/>
            <person name="Grigoriev I.V."/>
            <person name="Spatafora J.W."/>
        </authorList>
    </citation>
    <scope>NUCLEOTIDE SEQUENCE [LARGE SCALE GENOMIC DNA]</scope>
    <source>
        <strain evidence="1 2">AM-OR11-026</strain>
    </source>
</reference>
<evidence type="ECO:0000313" key="1">
    <source>
        <dbReference type="EMBL" id="OAX30711.1"/>
    </source>
</evidence>
<dbReference type="OrthoDB" id="2690029at2759"/>
<protein>
    <submittedName>
        <fullName evidence="1">Uncharacterized protein</fullName>
    </submittedName>
</protein>
<gene>
    <name evidence="1" type="ORF">K503DRAFT_870911</name>
</gene>
<dbReference type="Proteomes" id="UP000092154">
    <property type="component" value="Unassembled WGS sequence"/>
</dbReference>
<evidence type="ECO:0000313" key="2">
    <source>
        <dbReference type="Proteomes" id="UP000092154"/>
    </source>
</evidence>